<dbReference type="FunFam" id="1.25.40.410:FF:000004">
    <property type="entry name" value="Dedicator of cytokinesis protein 1"/>
    <property type="match status" value="1"/>
</dbReference>
<evidence type="ECO:0000256" key="14">
    <source>
        <dbReference type="ARBA" id="ARBA00023303"/>
    </source>
</evidence>
<evidence type="ECO:0000256" key="2">
    <source>
        <dbReference type="ARBA" id="ARBA00022448"/>
    </source>
</evidence>
<keyword evidence="14" id="KW-0407">Ion channel</keyword>
<dbReference type="GO" id="GO:0007338">
    <property type="term" value="P:single fertilization"/>
    <property type="evidence" value="ECO:0007669"/>
    <property type="project" value="TreeGrafter"/>
</dbReference>
<gene>
    <name evidence="19" type="ORF">Baya_4986</name>
</gene>
<dbReference type="SUPFAM" id="SSF48403">
    <property type="entry name" value="Ankyrin repeat"/>
    <property type="match status" value="1"/>
</dbReference>
<dbReference type="Gene3D" id="1.25.40.20">
    <property type="entry name" value="Ankyrin repeat-containing domain"/>
    <property type="match status" value="1"/>
</dbReference>
<feature type="transmembrane region" description="Helical" evidence="17">
    <location>
        <begin position="1511"/>
        <end position="1534"/>
    </location>
</feature>
<dbReference type="InterPro" id="IPR027357">
    <property type="entry name" value="DOCKER_dom"/>
</dbReference>
<dbReference type="PANTHER" id="PTHR10117">
    <property type="entry name" value="TRANSIENT RECEPTOR POTENTIAL CHANNEL"/>
    <property type="match status" value="1"/>
</dbReference>
<comment type="catalytic activity">
    <reaction evidence="15">
        <text>Ca(2+)(in) = Ca(2+)(out)</text>
        <dbReference type="Rhea" id="RHEA:29671"/>
        <dbReference type="ChEBI" id="CHEBI:29108"/>
    </reaction>
</comment>
<name>A0A556TRM0_BAGYA</name>
<dbReference type="FunFam" id="1.10.287.70:FF:000041">
    <property type="entry name" value="Transient receptor potential cation channel subfamily C member 7"/>
    <property type="match status" value="1"/>
</dbReference>
<dbReference type="PANTHER" id="PTHR10117:SF9">
    <property type="entry name" value="SHORT TRANSIENT RECEPTOR POTENTIAL CHANNEL 7"/>
    <property type="match status" value="1"/>
</dbReference>
<keyword evidence="6 17" id="KW-0812">Transmembrane</keyword>
<dbReference type="InterPro" id="IPR013555">
    <property type="entry name" value="TRP_dom"/>
</dbReference>
<dbReference type="InterPro" id="IPR046770">
    <property type="entry name" value="DOCKER_Lobe_B"/>
</dbReference>
<dbReference type="Pfam" id="PF12796">
    <property type="entry name" value="Ank_2"/>
    <property type="match status" value="1"/>
</dbReference>
<evidence type="ECO:0000256" key="17">
    <source>
        <dbReference type="SAM" id="Phobius"/>
    </source>
</evidence>
<accession>A0A556TRM0</accession>
<dbReference type="GO" id="GO:0005886">
    <property type="term" value="C:plasma membrane"/>
    <property type="evidence" value="ECO:0007669"/>
    <property type="project" value="UniProtKB-SubCell"/>
</dbReference>
<evidence type="ECO:0000256" key="12">
    <source>
        <dbReference type="ARBA" id="ARBA00023136"/>
    </source>
</evidence>
<dbReference type="GO" id="GO:0051480">
    <property type="term" value="P:regulation of cytosolic calcium ion concentration"/>
    <property type="evidence" value="ECO:0007669"/>
    <property type="project" value="TreeGrafter"/>
</dbReference>
<keyword evidence="7" id="KW-0677">Repeat</keyword>
<keyword evidence="5" id="KW-0107">Calcium channel</keyword>
<dbReference type="Pfam" id="PF00520">
    <property type="entry name" value="Ion_trans"/>
    <property type="match status" value="1"/>
</dbReference>
<organism evidence="19 20">
    <name type="scientific">Bagarius yarrelli</name>
    <name type="common">Goonch</name>
    <name type="synonym">Bagrus yarrelli</name>
    <dbReference type="NCBI Taxonomy" id="175774"/>
    <lineage>
        <taxon>Eukaryota</taxon>
        <taxon>Metazoa</taxon>
        <taxon>Chordata</taxon>
        <taxon>Craniata</taxon>
        <taxon>Vertebrata</taxon>
        <taxon>Euteleostomi</taxon>
        <taxon>Actinopterygii</taxon>
        <taxon>Neopterygii</taxon>
        <taxon>Teleostei</taxon>
        <taxon>Ostariophysi</taxon>
        <taxon>Siluriformes</taxon>
        <taxon>Sisoridae</taxon>
        <taxon>Sisorinae</taxon>
        <taxon>Bagarius</taxon>
    </lineage>
</organism>
<dbReference type="PRINTS" id="PR01097">
    <property type="entry name" value="TRNSRECEPTRP"/>
</dbReference>
<dbReference type="Gene3D" id="1.10.287.70">
    <property type="match status" value="1"/>
</dbReference>
<dbReference type="FunFam" id="1.25.40.20:FF:000157">
    <property type="entry name" value="short transient receptor potential channel 6 isoform X1"/>
    <property type="match status" value="1"/>
</dbReference>
<dbReference type="InterPro" id="IPR043162">
    <property type="entry name" value="DOCK_C_lobe_C"/>
</dbReference>
<keyword evidence="9 17" id="KW-1133">Transmembrane helix</keyword>
<dbReference type="Gene3D" id="1.20.58.740">
    <property type="match status" value="2"/>
</dbReference>
<dbReference type="InterPro" id="IPR043161">
    <property type="entry name" value="DOCK_C_lobe_A"/>
</dbReference>
<comment type="similarity">
    <text evidence="16">Belongs to the DOCK family.</text>
</comment>
<reference evidence="19 20" key="1">
    <citation type="journal article" date="2019" name="Genome Biol. Evol.">
        <title>Whole-Genome Sequencing of the Giant Devil Catfish, Bagarius yarrelli.</title>
        <authorList>
            <person name="Jiang W."/>
            <person name="Lv Y."/>
            <person name="Cheng L."/>
            <person name="Yang K."/>
            <person name="Chao B."/>
            <person name="Wang X."/>
            <person name="Li Y."/>
            <person name="Pan X."/>
            <person name="You X."/>
            <person name="Zhang Y."/>
            <person name="Yang J."/>
            <person name="Li J."/>
            <person name="Zhang X."/>
            <person name="Liu S."/>
            <person name="Sun C."/>
            <person name="Yang J."/>
            <person name="Shi Q."/>
        </authorList>
    </citation>
    <scope>NUCLEOTIDE SEQUENCE [LARGE SCALE GENOMIC DNA]</scope>
    <source>
        <strain evidence="19">JWS20170419001</strain>
        <tissue evidence="19">Muscle</tissue>
    </source>
</reference>
<evidence type="ECO:0000259" key="18">
    <source>
        <dbReference type="PROSITE" id="PS51651"/>
    </source>
</evidence>
<keyword evidence="4" id="KW-0109">Calcium transport</keyword>
<evidence type="ECO:0000256" key="6">
    <source>
        <dbReference type="ARBA" id="ARBA00022692"/>
    </source>
</evidence>
<evidence type="ECO:0000256" key="9">
    <source>
        <dbReference type="ARBA" id="ARBA00022989"/>
    </source>
</evidence>
<protein>
    <submittedName>
        <fullName evidence="19">Short transient receptor potential channel 7</fullName>
    </submittedName>
</protein>
<evidence type="ECO:0000256" key="1">
    <source>
        <dbReference type="ARBA" id="ARBA00004651"/>
    </source>
</evidence>
<feature type="transmembrane region" description="Helical" evidence="17">
    <location>
        <begin position="894"/>
        <end position="921"/>
    </location>
</feature>
<dbReference type="Pfam" id="PF23554">
    <property type="entry name" value="TPR_DOCK"/>
    <property type="match status" value="1"/>
</dbReference>
<evidence type="ECO:0000256" key="13">
    <source>
        <dbReference type="ARBA" id="ARBA00023180"/>
    </source>
</evidence>
<dbReference type="Pfam" id="PF08344">
    <property type="entry name" value="TRP_2"/>
    <property type="match status" value="1"/>
</dbReference>
<dbReference type="EMBL" id="VCAZ01000013">
    <property type="protein sequence ID" value="TSK45895.1"/>
    <property type="molecule type" value="Genomic_DNA"/>
</dbReference>
<feature type="transmembrane region" description="Helical" evidence="17">
    <location>
        <begin position="1470"/>
        <end position="1491"/>
    </location>
</feature>
<keyword evidence="8" id="KW-0106">Calcium</keyword>
<feature type="transmembrane region" description="Helical" evidence="17">
    <location>
        <begin position="1321"/>
        <end position="1341"/>
    </location>
</feature>
<dbReference type="Gene3D" id="1.25.40.410">
    <property type="match status" value="1"/>
</dbReference>
<dbReference type="InterPro" id="IPR046769">
    <property type="entry name" value="DOCKER_Lobe_A"/>
</dbReference>
<keyword evidence="10" id="KW-0040">ANK repeat</keyword>
<dbReference type="GO" id="GO:0015279">
    <property type="term" value="F:store-operated calcium channel activity"/>
    <property type="evidence" value="ECO:0007669"/>
    <property type="project" value="TreeGrafter"/>
</dbReference>
<keyword evidence="19" id="KW-0675">Receptor</keyword>
<sequence>MTSLQQTQIYSPGWSHTDNPRQLLGLDLTGFIRTKLQSEAEGESARGRANAYDWNRVEQSTKTRQQFETFTAYNRLLVIEDIMGDTFQHVQDIVTSLLRTINCTVITMGREHTLIDFLMETFLLFKDLIGKHVYPSDWVTMILVQNRVFLHAINTYADTMNHKFLDNNNFEVQLWNNYFHLAVAFITQESLQLQHFSPTKRNKILAKDMWYRLGVNKIRFIPGMVGPILEMTLIPEEELRRATIPIFFDMMQCENNQSGHFKKCAQEQPHLLSEVRNFVSLVTGLLERLLDYRTVMSDDSRNNRMSCTVNLLNFYKDINREGMYIRYLYKLRDLHLEGENYTEAAYTLLLHSKLLKWSDEQCAPQLDFQTPQSQRQLKETLYDTIISYFDKGKMWEEAIALCKELAEQYEMEVFDYELLGQSLKEQAKFYENIMKILRPKPDYFAVGYYGSGFPQFLRNKVFIHRGKEYERREDFQSQLMSQFPSAVRLNTTTIPGDDIKNSPLQYIQCFTVQPVLEIPPRLMNKPVPDQIINFYKSNYVQRFQYSRPVRKGKVDPDNEFASMWIERTTFFTAYKLPGILRWFEATSMTHTTVSPLENAIETMGSTNEKILTMINQYQCDETLPINPLSMLLNGIVDPAVMGGFAKYEKIPLLGRGIALHGKRVTDDLRPFHDRMEECFKQLKKKVEKEYGARELPDMDERRSTRPRSVLRSVRQSICSLAGSECGTPTKLHPDSGSISVIDESGLEVEVKLRKSKKKKKSSRGSMIFISEEKERTSTLDLKRLSKKQEFRSDTNLSEPSVESSLASINSRSLPTITGLALTVANGSEELDSARSKRDSKTMSVCLPSDRTSDRRSKGVINLLFKTRELRLCGPLRGAESRAAVAAELRCASSLLLFSLLLTSHLLLSPLFVFLFISFLFLSSSCTEWTQDENASLRTQYGVEQPRNNCAYSYTLAMMHRRHTTLREKGRRQAIRGPAYMFNERGTSLTAEEERFLDAAEYGNIPVVRKMLEESKTLNFNCVDYMGQNALQLAVANEHLEVTELLLKKNGLARVGDALLLAISKGYVRIVEAILAHPAFAGGLRLTLSPLEQELRDDDFYAYDEDGTRFSQDVTPVILAAHCQEYEIVHILLMKGARIERPHDYFCKCNECTEKQKRDSFSHSRSRMNAYKGLASAAYLSLSSEDPVLTALELSNELARLANIETEFKNDYRKLSMQCKDFVVGVLDLCRDTEEVEAILNGDVDQKPPSERPCLSRVKLAIKYEVKKQLLTIWYENLADLRQQSIGVKCLTVLGVTIGLPFLAIAYWIMPCSKLGQILRSPFMKFVAHAVSFTIFLGLLVLNASDRFEGVKNLPNETITDHPRQVFRVKTTQFSWTELLIMKWVLECKEIWSDGPREYVMHLWNILDFGMLSIFVASFTARLMAFLKASKAQLYIDLHVPNHDISNASLPADIAYFTYARNKWRPSDPQIISEGLYAIAVVLSFSRIAYILPANESFGPLQISLGRTVKDIFKFMVIFIMVFVAFMIGMFNLYSYYLGAKYNPAFTTVEESFKTLFWSIFGLSEVISVVLKYDHKFIENIGYVLYGVYNVTMVVVLLNMLIAMINSSYQEIEEDADVEWKFARAKLWLSYFDEGRTLPAPFNLVPSPKSFYYLALRTKTCLLDRYRAHSRIKEENTVKKPIKNPTRYQKIMKRLIKRYVLKAQVDRENDEVNEGELKEIKQDISSLRYELLEEKSQATGELADLIQQLSDKFSKNDKKQP</sequence>
<evidence type="ECO:0000313" key="20">
    <source>
        <dbReference type="Proteomes" id="UP000319801"/>
    </source>
</evidence>
<evidence type="ECO:0000313" key="19">
    <source>
        <dbReference type="EMBL" id="TSK45895.1"/>
    </source>
</evidence>
<dbReference type="InterPro" id="IPR056372">
    <property type="entry name" value="TPR_DOCK"/>
</dbReference>
<keyword evidence="20" id="KW-1185">Reference proteome</keyword>
<dbReference type="InterPro" id="IPR036770">
    <property type="entry name" value="Ankyrin_rpt-contain_sf"/>
</dbReference>
<evidence type="ECO:0000256" key="3">
    <source>
        <dbReference type="ARBA" id="ARBA00022475"/>
    </source>
</evidence>
<dbReference type="NCBIfam" id="TIGR00870">
    <property type="entry name" value="trp"/>
    <property type="match status" value="1"/>
</dbReference>
<comment type="subcellular location">
    <subcellularLocation>
        <location evidence="1">Cell membrane</location>
        <topology evidence="1">Multi-pass membrane protein</topology>
    </subcellularLocation>
</comment>
<evidence type="ECO:0000256" key="16">
    <source>
        <dbReference type="PROSITE-ProRule" id="PRU00984"/>
    </source>
</evidence>
<keyword evidence="3" id="KW-1003">Cell membrane</keyword>
<dbReference type="GO" id="GO:0070679">
    <property type="term" value="F:inositol 1,4,5 trisphosphate binding"/>
    <property type="evidence" value="ECO:0007669"/>
    <property type="project" value="TreeGrafter"/>
</dbReference>
<feature type="transmembrane region" description="Helical" evidence="17">
    <location>
        <begin position="1405"/>
        <end position="1426"/>
    </location>
</feature>
<feature type="transmembrane region" description="Helical" evidence="17">
    <location>
        <begin position="1582"/>
        <end position="1604"/>
    </location>
</feature>
<keyword evidence="2" id="KW-0813">Transport</keyword>
<dbReference type="InterPro" id="IPR002153">
    <property type="entry name" value="TRPC_channel"/>
</dbReference>
<dbReference type="InterPro" id="IPR005821">
    <property type="entry name" value="Ion_trans_dom"/>
</dbReference>
<evidence type="ECO:0000256" key="11">
    <source>
        <dbReference type="ARBA" id="ARBA00023065"/>
    </source>
</evidence>
<dbReference type="Pfam" id="PF20422">
    <property type="entry name" value="DHR-2_Lobe_B"/>
    <property type="match status" value="1"/>
</dbReference>
<keyword evidence="11" id="KW-0406">Ion transport</keyword>
<dbReference type="Proteomes" id="UP000319801">
    <property type="component" value="Unassembled WGS sequence"/>
</dbReference>
<feature type="transmembrane region" description="Helical" evidence="17">
    <location>
        <begin position="1289"/>
        <end position="1309"/>
    </location>
</feature>
<keyword evidence="12 17" id="KW-0472">Membrane</keyword>
<evidence type="ECO:0000256" key="4">
    <source>
        <dbReference type="ARBA" id="ARBA00022568"/>
    </source>
</evidence>
<dbReference type="SMART" id="SM00248">
    <property type="entry name" value="ANK"/>
    <property type="match status" value="3"/>
</dbReference>
<dbReference type="GO" id="GO:0034703">
    <property type="term" value="C:cation channel complex"/>
    <property type="evidence" value="ECO:0007669"/>
    <property type="project" value="TreeGrafter"/>
</dbReference>
<dbReference type="InterPro" id="IPR002110">
    <property type="entry name" value="Ankyrin_rpt"/>
</dbReference>
<keyword evidence="13" id="KW-0325">Glycoprotein</keyword>
<dbReference type="SMART" id="SM01420">
    <property type="entry name" value="TRP_2"/>
    <property type="match status" value="1"/>
</dbReference>
<feature type="domain" description="DOCKER" evidence="18">
    <location>
        <begin position="315"/>
        <end position="722"/>
    </location>
</feature>
<evidence type="ECO:0000256" key="8">
    <source>
        <dbReference type="ARBA" id="ARBA00022837"/>
    </source>
</evidence>
<evidence type="ECO:0000256" key="15">
    <source>
        <dbReference type="ARBA" id="ARBA00036634"/>
    </source>
</evidence>
<proteinExistence type="inferred from homology"/>
<evidence type="ECO:0000256" key="7">
    <source>
        <dbReference type="ARBA" id="ARBA00022737"/>
    </source>
</evidence>
<dbReference type="Pfam" id="PF06920">
    <property type="entry name" value="DHR-2_Lobe_A"/>
    <property type="match status" value="1"/>
</dbReference>
<dbReference type="PROSITE" id="PS51651">
    <property type="entry name" value="DOCKER"/>
    <property type="match status" value="1"/>
</dbReference>
<dbReference type="OrthoDB" id="18896at2759"/>
<comment type="caution">
    <text evidence="19">The sequence shown here is derived from an EMBL/GenBank/DDBJ whole genome shotgun (WGS) entry which is preliminary data.</text>
</comment>
<evidence type="ECO:0000256" key="5">
    <source>
        <dbReference type="ARBA" id="ARBA00022673"/>
    </source>
</evidence>
<evidence type="ECO:0000256" key="10">
    <source>
        <dbReference type="ARBA" id="ARBA00023043"/>
    </source>
</evidence>